<dbReference type="InterPro" id="IPR032816">
    <property type="entry name" value="VTT_dom"/>
</dbReference>
<dbReference type="PANTHER" id="PTHR12677:SF59">
    <property type="entry name" value="GOLGI APPARATUS MEMBRANE PROTEIN TVP38-RELATED"/>
    <property type="match status" value="1"/>
</dbReference>
<evidence type="ECO:0000256" key="7">
    <source>
        <dbReference type="RuleBase" id="RU366058"/>
    </source>
</evidence>
<protein>
    <recommendedName>
        <fullName evidence="7">TVP38/TMEM64 family membrane protein</fullName>
    </recommendedName>
</protein>
<evidence type="ECO:0000256" key="2">
    <source>
        <dbReference type="ARBA" id="ARBA00008640"/>
    </source>
</evidence>
<accession>A0A255EBI3</accession>
<keyword evidence="6 7" id="KW-0472">Membrane</keyword>
<evidence type="ECO:0000256" key="4">
    <source>
        <dbReference type="ARBA" id="ARBA00022692"/>
    </source>
</evidence>
<dbReference type="EMBL" id="NMVI01000011">
    <property type="protein sequence ID" value="OYN88896.1"/>
    <property type="molecule type" value="Genomic_DNA"/>
</dbReference>
<evidence type="ECO:0000256" key="5">
    <source>
        <dbReference type="ARBA" id="ARBA00022989"/>
    </source>
</evidence>
<reference evidence="9 10" key="1">
    <citation type="submission" date="2017-07" db="EMBL/GenBank/DDBJ databases">
        <title>Draft whole genome sequences of clinical Proprionibacteriaceae strains.</title>
        <authorList>
            <person name="Bernier A.-M."/>
            <person name="Bernard K."/>
            <person name="Domingo M.-C."/>
        </authorList>
    </citation>
    <scope>NUCLEOTIDE SEQUENCE [LARGE SCALE GENOMIC DNA]</scope>
    <source>
        <strain evidence="9 10">NML 160184</strain>
    </source>
</reference>
<feature type="transmembrane region" description="Helical" evidence="7">
    <location>
        <begin position="166"/>
        <end position="187"/>
    </location>
</feature>
<gene>
    <name evidence="9" type="ORF">CGZ92_03610</name>
</gene>
<feature type="domain" description="VTT" evidence="8">
    <location>
        <begin position="43"/>
        <end position="159"/>
    </location>
</feature>
<evidence type="ECO:0000256" key="6">
    <source>
        <dbReference type="ARBA" id="ARBA00023136"/>
    </source>
</evidence>
<name>A0A255EBI3_9ACTN</name>
<organism evidence="9 10">
    <name type="scientific">Parenemella sanctibonifatiensis</name>
    <dbReference type="NCBI Taxonomy" id="2016505"/>
    <lineage>
        <taxon>Bacteria</taxon>
        <taxon>Bacillati</taxon>
        <taxon>Actinomycetota</taxon>
        <taxon>Actinomycetes</taxon>
        <taxon>Propionibacteriales</taxon>
        <taxon>Propionibacteriaceae</taxon>
        <taxon>Parenemella</taxon>
    </lineage>
</organism>
<evidence type="ECO:0000256" key="3">
    <source>
        <dbReference type="ARBA" id="ARBA00022475"/>
    </source>
</evidence>
<proteinExistence type="inferred from homology"/>
<keyword evidence="3 7" id="KW-1003">Cell membrane</keyword>
<sequence>MLWLAINVRLPPWAEIDARILGLGPWGWLAFIGLYAVVAITPIPVTIMALAGGAMFGVISGTLASMVGAMIGCWIAYLIARGLGRETVGRLLGNHRGRVEERLSTGGFLAVAALRLTPGIPYWPVNYGAGAFGINNRDFLTATAVAALPGQLSLVAIGAFLVDPSIINGVVVVLAWALVLVLTVMAVRRWRRDRAAATEHADPAAT</sequence>
<dbReference type="PANTHER" id="PTHR12677">
    <property type="entry name" value="GOLGI APPARATUS MEMBRANE PROTEIN TVP38-RELATED"/>
    <property type="match status" value="1"/>
</dbReference>
<keyword evidence="4 7" id="KW-0812">Transmembrane</keyword>
<keyword evidence="5 7" id="KW-1133">Transmembrane helix</keyword>
<dbReference type="InterPro" id="IPR015414">
    <property type="entry name" value="TMEM64"/>
</dbReference>
<evidence type="ECO:0000313" key="10">
    <source>
        <dbReference type="Proteomes" id="UP000216533"/>
    </source>
</evidence>
<dbReference type="AlphaFoldDB" id="A0A255EBI3"/>
<comment type="caution">
    <text evidence="9">The sequence shown here is derived from an EMBL/GenBank/DDBJ whole genome shotgun (WGS) entry which is preliminary data.</text>
</comment>
<feature type="transmembrane region" description="Helical" evidence="7">
    <location>
        <begin position="47"/>
        <end position="80"/>
    </location>
</feature>
<comment type="similarity">
    <text evidence="2 7">Belongs to the TVP38/TMEM64 family.</text>
</comment>
<comment type="subcellular location">
    <subcellularLocation>
        <location evidence="1 7">Cell membrane</location>
        <topology evidence="1 7">Multi-pass membrane protein</topology>
    </subcellularLocation>
</comment>
<evidence type="ECO:0000313" key="9">
    <source>
        <dbReference type="EMBL" id="OYN88896.1"/>
    </source>
</evidence>
<dbReference type="Proteomes" id="UP000216533">
    <property type="component" value="Unassembled WGS sequence"/>
</dbReference>
<dbReference type="GO" id="GO:0005886">
    <property type="term" value="C:plasma membrane"/>
    <property type="evidence" value="ECO:0007669"/>
    <property type="project" value="UniProtKB-SubCell"/>
</dbReference>
<comment type="caution">
    <text evidence="7">Lacks conserved residue(s) required for the propagation of feature annotation.</text>
</comment>
<evidence type="ECO:0000259" key="8">
    <source>
        <dbReference type="Pfam" id="PF09335"/>
    </source>
</evidence>
<feature type="transmembrane region" description="Helical" evidence="7">
    <location>
        <begin position="20"/>
        <end position="41"/>
    </location>
</feature>
<evidence type="ECO:0000256" key="1">
    <source>
        <dbReference type="ARBA" id="ARBA00004651"/>
    </source>
</evidence>
<dbReference type="Pfam" id="PF09335">
    <property type="entry name" value="VTT_dom"/>
    <property type="match status" value="1"/>
</dbReference>
<feature type="transmembrane region" description="Helical" evidence="7">
    <location>
        <begin position="139"/>
        <end position="160"/>
    </location>
</feature>